<comment type="catalytic activity">
    <reaction evidence="8 9">
        <text>a ubiquinone + NADH + 5 H(+)(in) = a ubiquinol + NAD(+) + 4 H(+)(out)</text>
        <dbReference type="Rhea" id="RHEA:29091"/>
        <dbReference type="Rhea" id="RHEA-COMP:9565"/>
        <dbReference type="Rhea" id="RHEA-COMP:9566"/>
        <dbReference type="ChEBI" id="CHEBI:15378"/>
        <dbReference type="ChEBI" id="CHEBI:16389"/>
        <dbReference type="ChEBI" id="CHEBI:17976"/>
        <dbReference type="ChEBI" id="CHEBI:57540"/>
        <dbReference type="ChEBI" id="CHEBI:57945"/>
        <dbReference type="EC" id="7.1.1.2"/>
    </reaction>
</comment>
<evidence type="ECO:0000256" key="6">
    <source>
        <dbReference type="ARBA" id="ARBA00022989"/>
    </source>
</evidence>
<evidence type="ECO:0000256" key="4">
    <source>
        <dbReference type="ARBA" id="ARBA00022448"/>
    </source>
</evidence>
<dbReference type="Gene3D" id="1.20.58.1610">
    <property type="entry name" value="NADH:ubiquinone/plastoquinone oxidoreductase, chain 3"/>
    <property type="match status" value="1"/>
</dbReference>
<evidence type="ECO:0000256" key="8">
    <source>
        <dbReference type="ARBA" id="ARBA00049551"/>
    </source>
</evidence>
<gene>
    <name evidence="11" type="primary">ND3</name>
    <name evidence="12" type="synonym">nad3</name>
</gene>
<dbReference type="Pfam" id="PF00507">
    <property type="entry name" value="Oxidored_q4"/>
    <property type="match status" value="1"/>
</dbReference>
<dbReference type="GO" id="GO:0008137">
    <property type="term" value="F:NADH dehydrogenase (ubiquinone) activity"/>
    <property type="evidence" value="ECO:0007669"/>
    <property type="project" value="UniProtKB-UniRule"/>
</dbReference>
<dbReference type="InterPro" id="IPR000440">
    <property type="entry name" value="NADH_UbQ/plastoQ_OxRdtase_su3"/>
</dbReference>
<keyword evidence="9" id="KW-1278">Translocase</keyword>
<comment type="function">
    <text evidence="9">Core subunit of the mitochondrial membrane respiratory chain NADH dehydrogenase (Complex I) which catalyzes electron transfer from NADH through the respiratory chain, using ubiquinone as an electron acceptor. Essential for the catalytic activity of complex I.</text>
</comment>
<dbReference type="PANTHER" id="PTHR11058">
    <property type="entry name" value="NADH-UBIQUINONE OXIDOREDUCTASE CHAIN 3"/>
    <property type="match status" value="1"/>
</dbReference>
<evidence type="ECO:0000256" key="7">
    <source>
        <dbReference type="ARBA" id="ARBA00023136"/>
    </source>
</evidence>
<keyword evidence="4 9" id="KW-0813">Transport</keyword>
<feature type="chain" id="PRO_5033698442" description="NADH-ubiquinone oxidoreductase chain 3" evidence="10">
    <location>
        <begin position="26"/>
        <end position="113"/>
    </location>
</feature>
<keyword evidence="10" id="KW-0732">Signal</keyword>
<accession>H9M5L8</accession>
<dbReference type="PANTHER" id="PTHR11058:SF9">
    <property type="entry name" value="NADH-UBIQUINONE OXIDOREDUCTASE CHAIN 3"/>
    <property type="match status" value="1"/>
</dbReference>
<evidence type="ECO:0000256" key="3">
    <source>
        <dbReference type="ARBA" id="ARBA00021007"/>
    </source>
</evidence>
<geneLocation type="mitochondrion" evidence="11"/>
<protein>
    <recommendedName>
        <fullName evidence="3 9">NADH-ubiquinone oxidoreductase chain 3</fullName>
        <ecNumber evidence="9">7.1.1.2</ecNumber>
    </recommendedName>
</protein>
<comment type="similarity">
    <text evidence="2 9">Belongs to the complex I subunit 3 family.</text>
</comment>
<evidence type="ECO:0000313" key="13">
    <source>
        <dbReference type="EMBL" id="ATU74618.1"/>
    </source>
</evidence>
<evidence type="ECO:0000313" key="11">
    <source>
        <dbReference type="EMBL" id="AEP83125.1"/>
    </source>
</evidence>
<keyword evidence="5 9" id="KW-0812">Transmembrane</keyword>
<evidence type="ECO:0000256" key="1">
    <source>
        <dbReference type="ARBA" id="ARBA00004370"/>
    </source>
</evidence>
<evidence type="ECO:0000256" key="10">
    <source>
        <dbReference type="SAM" id="SignalP"/>
    </source>
</evidence>
<reference evidence="11" key="1">
    <citation type="submission" date="2011-09" db="EMBL/GenBank/DDBJ databases">
        <authorList>
            <person name="Wei D.D."/>
            <person name="Shao R."/>
            <person name="Yuan M.L."/>
            <person name="Dou W."/>
            <person name="Barker S.C."/>
            <person name="Wang J.J."/>
        </authorList>
    </citation>
    <scope>NUCLEOTIDE SEQUENCE</scope>
    <source>
        <strain evidence="11">Beibei</strain>
    </source>
</reference>
<keyword evidence="9" id="KW-0249">Electron transport</keyword>
<keyword evidence="9 11" id="KW-0496">Mitochondrion</keyword>
<reference evidence="11" key="2">
    <citation type="journal article" date="2012" name="PLoS ONE">
        <title>The Multipartite Mitochondrial Genome of Liposcelis bostrychophila: Insights into the Evolution of Mitochondrial Genomes in Bilateral Animals.</title>
        <authorList>
            <person name="Wei D.-D."/>
            <person name="Shao R."/>
            <person name="Yuan M.-L."/>
            <person name="Dou W."/>
            <person name="Barker S.C."/>
            <person name="Wang J.-J."/>
        </authorList>
    </citation>
    <scope>NUCLEOTIDE SEQUENCE</scope>
    <source>
        <strain evidence="11">Beibei</strain>
    </source>
</reference>
<reference evidence="12" key="3">
    <citation type="submission" date="2017-02" db="EMBL/GenBank/DDBJ databases">
        <title>Mitochondrial genome organization varies among different groups of the booklouse, Liposcelis bostrychophila.</title>
        <authorList>
            <person name="Feng S.Q."/>
            <person name="Yang Q.Q."/>
            <person name="Li Z.H."/>
        </authorList>
    </citation>
    <scope>NUCLEOTIDE SEQUENCE</scope>
    <source>
        <strain evidence="12">HR</strain>
        <strain evidence="13">KS</strain>
    </source>
</reference>
<evidence type="ECO:0000313" key="12">
    <source>
        <dbReference type="EMBL" id="ATU74605.1"/>
    </source>
</evidence>
<feature type="transmembrane region" description="Helical" evidence="9">
    <location>
        <begin position="49"/>
        <end position="77"/>
    </location>
</feature>
<proteinExistence type="inferred from homology"/>
<evidence type="ECO:0000256" key="9">
    <source>
        <dbReference type="RuleBase" id="RU003640"/>
    </source>
</evidence>
<dbReference type="AlphaFoldDB" id="H9M5L8"/>
<evidence type="ECO:0000256" key="5">
    <source>
        <dbReference type="ARBA" id="ARBA00022692"/>
    </source>
</evidence>
<dbReference type="GO" id="GO:0030964">
    <property type="term" value="C:NADH dehydrogenase complex"/>
    <property type="evidence" value="ECO:0007669"/>
    <property type="project" value="TreeGrafter"/>
</dbReference>
<feature type="signal peptide" evidence="10">
    <location>
        <begin position="1"/>
        <end position="25"/>
    </location>
</feature>
<organism evidence="11">
    <name type="scientific">Liposcelis bostrychophila</name>
    <name type="common">Booklouse</name>
    <dbReference type="NCBI Taxonomy" id="185214"/>
    <lineage>
        <taxon>Eukaryota</taxon>
        <taxon>Metazoa</taxon>
        <taxon>Ecdysozoa</taxon>
        <taxon>Arthropoda</taxon>
        <taxon>Hexapoda</taxon>
        <taxon>Insecta</taxon>
        <taxon>Pterygota</taxon>
        <taxon>Neoptera</taxon>
        <taxon>Paraneoptera</taxon>
        <taxon>Psocodea</taxon>
        <taxon>Troctomorpha</taxon>
        <taxon>Liposcelidetae</taxon>
        <taxon>Liposcelididae</taxon>
        <taxon>Liposcelis</taxon>
    </lineage>
</organism>
<dbReference type="EC" id="7.1.1.2" evidence="9"/>
<dbReference type="EMBL" id="JN645276">
    <property type="protein sequence ID" value="AEP83125.1"/>
    <property type="molecule type" value="Genomic_DNA"/>
</dbReference>
<keyword evidence="9" id="KW-0830">Ubiquinone</keyword>
<keyword evidence="9" id="KW-0520">NAD</keyword>
<dbReference type="GO" id="GO:0031966">
    <property type="term" value="C:mitochondrial membrane"/>
    <property type="evidence" value="ECO:0007669"/>
    <property type="project" value="UniProtKB-SubCell"/>
</dbReference>
<dbReference type="EMBL" id="KY656900">
    <property type="protein sequence ID" value="ATU74618.1"/>
    <property type="molecule type" value="Genomic_DNA"/>
</dbReference>
<keyword evidence="7 9" id="KW-0472">Membrane</keyword>
<sequence length="113" mass="13266">MVFIFVLTLILMVVFLIFFVHMVNSVGKGESYTDHPFECGISSNFSSRILFSLPFFLITLLFLMFDVEIILLFVLIFSDLSVMFFLLYIVILFLLIASLLMEWYYGSLVWMKM</sequence>
<dbReference type="InterPro" id="IPR038430">
    <property type="entry name" value="NDAH_ubi_oxred_su3_sf"/>
</dbReference>
<evidence type="ECO:0000256" key="2">
    <source>
        <dbReference type="ARBA" id="ARBA00008472"/>
    </source>
</evidence>
<name>H9M5L8_LIPBO</name>
<keyword evidence="9" id="KW-0679">Respiratory chain</keyword>
<comment type="subcellular location">
    <subcellularLocation>
        <location evidence="1">Membrane</location>
    </subcellularLocation>
    <subcellularLocation>
        <location evidence="9">Mitochondrion membrane</location>
        <topology evidence="9">Multi-pass membrane protein</topology>
    </subcellularLocation>
</comment>
<keyword evidence="6 9" id="KW-1133">Transmembrane helix</keyword>
<feature type="transmembrane region" description="Helical" evidence="9">
    <location>
        <begin position="84"/>
        <end position="105"/>
    </location>
</feature>
<dbReference type="EMBL" id="KY656898">
    <property type="protein sequence ID" value="ATU74605.1"/>
    <property type="molecule type" value="Genomic_DNA"/>
</dbReference>